<evidence type="ECO:0000256" key="2">
    <source>
        <dbReference type="ARBA" id="ARBA00022490"/>
    </source>
</evidence>
<evidence type="ECO:0000256" key="3">
    <source>
        <dbReference type="ARBA" id="ARBA00022574"/>
    </source>
</evidence>
<dbReference type="eggNOG" id="KOG1587">
    <property type="taxonomic scope" value="Eukaryota"/>
</dbReference>
<reference evidence="13" key="2">
    <citation type="submission" date="2024-10" db="UniProtKB">
        <authorList>
            <consortium name="EnsemblProtists"/>
        </authorList>
    </citation>
    <scope>IDENTIFICATION</scope>
</reference>
<feature type="repeat" description="WD" evidence="12">
    <location>
        <begin position="194"/>
        <end position="228"/>
    </location>
</feature>
<dbReference type="PROSITE" id="PS50082">
    <property type="entry name" value="WD_REPEATS_2"/>
    <property type="match status" value="2"/>
</dbReference>
<keyword evidence="7" id="KW-0206">Cytoskeleton</keyword>
<name>A0A0D3JQ49_EMIH1</name>
<accession>A0A0D3JQ49</accession>
<evidence type="ECO:0000256" key="6">
    <source>
        <dbReference type="ARBA" id="ARBA00023069"/>
    </source>
</evidence>
<dbReference type="KEGG" id="ehx:EMIHUDRAFT_115368"/>
<dbReference type="InterPro" id="IPR036322">
    <property type="entry name" value="WD40_repeat_dom_sf"/>
</dbReference>
<dbReference type="Gene3D" id="2.130.10.10">
    <property type="entry name" value="YVTN repeat-like/Quinoprotein amine dehydrogenase"/>
    <property type="match status" value="2"/>
</dbReference>
<keyword evidence="4" id="KW-0677">Repeat</keyword>
<dbReference type="SMART" id="SM00320">
    <property type="entry name" value="WD40"/>
    <property type="match status" value="4"/>
</dbReference>
<dbReference type="GeneID" id="17271176"/>
<dbReference type="PANTHER" id="PTHR12442:SF12">
    <property type="entry name" value="DYNEIN AXONEMAL INTERMEDIATE CHAIN 4"/>
    <property type="match status" value="1"/>
</dbReference>
<evidence type="ECO:0000256" key="7">
    <source>
        <dbReference type="ARBA" id="ARBA00023212"/>
    </source>
</evidence>
<keyword evidence="2" id="KW-0963">Cytoplasm</keyword>
<evidence type="ECO:0000313" key="13">
    <source>
        <dbReference type="EnsemblProtists" id="EOD25634"/>
    </source>
</evidence>
<evidence type="ECO:0000256" key="1">
    <source>
        <dbReference type="ARBA" id="ARBA00004611"/>
    </source>
</evidence>
<keyword evidence="3 12" id="KW-0853">WD repeat</keyword>
<evidence type="ECO:0000256" key="9">
    <source>
        <dbReference type="ARBA" id="ARBA00024190"/>
    </source>
</evidence>
<keyword evidence="8" id="KW-0966">Cell projection</keyword>
<sequence length="301" mass="31659">MLPDQYNVVVLDSQGNDVTPRSLLDAPGDGESRAALIDPSASVADLPLASISGGKHTDPVWGLRWVAEGKGLGEALVSISTDGRVTQWNVQKGLEHTDLMVLRRVARQGEAVRGTISRRAAGLCLDFHAADNLLYVAGTEDGHVLAHYFGHSGPVYRVRWSPFGAGAFLSCSADWTIKLWDAEKAAALFTFQARDPSAEPVSDVAWSPSSATIFASATGDGRLDIWDLAQSTISPIHTDQLDGTRLSCVSFAPSSPVLVAGGDNGVVGVYALTGYLAEPSDCTAAQQLAALEKVTGADAGR</sequence>
<reference evidence="14" key="1">
    <citation type="journal article" date="2013" name="Nature">
        <title>Pan genome of the phytoplankton Emiliania underpins its global distribution.</title>
        <authorList>
            <person name="Read B.A."/>
            <person name="Kegel J."/>
            <person name="Klute M.J."/>
            <person name="Kuo A."/>
            <person name="Lefebvre S.C."/>
            <person name="Maumus F."/>
            <person name="Mayer C."/>
            <person name="Miller J."/>
            <person name="Monier A."/>
            <person name="Salamov A."/>
            <person name="Young J."/>
            <person name="Aguilar M."/>
            <person name="Claverie J.M."/>
            <person name="Frickenhaus S."/>
            <person name="Gonzalez K."/>
            <person name="Herman E.K."/>
            <person name="Lin Y.C."/>
            <person name="Napier J."/>
            <person name="Ogata H."/>
            <person name="Sarno A.F."/>
            <person name="Shmutz J."/>
            <person name="Schroeder D."/>
            <person name="de Vargas C."/>
            <person name="Verret F."/>
            <person name="von Dassow P."/>
            <person name="Valentin K."/>
            <person name="Van de Peer Y."/>
            <person name="Wheeler G."/>
            <person name="Dacks J.B."/>
            <person name="Delwiche C.F."/>
            <person name="Dyhrman S.T."/>
            <person name="Glockner G."/>
            <person name="John U."/>
            <person name="Richards T."/>
            <person name="Worden A.Z."/>
            <person name="Zhang X."/>
            <person name="Grigoriev I.V."/>
            <person name="Allen A.E."/>
            <person name="Bidle K."/>
            <person name="Borodovsky M."/>
            <person name="Bowler C."/>
            <person name="Brownlee C."/>
            <person name="Cock J.M."/>
            <person name="Elias M."/>
            <person name="Gladyshev V.N."/>
            <person name="Groth M."/>
            <person name="Guda C."/>
            <person name="Hadaegh A."/>
            <person name="Iglesias-Rodriguez M.D."/>
            <person name="Jenkins J."/>
            <person name="Jones B.M."/>
            <person name="Lawson T."/>
            <person name="Leese F."/>
            <person name="Lindquist E."/>
            <person name="Lobanov A."/>
            <person name="Lomsadze A."/>
            <person name="Malik S.B."/>
            <person name="Marsh M.E."/>
            <person name="Mackinder L."/>
            <person name="Mock T."/>
            <person name="Mueller-Roeber B."/>
            <person name="Pagarete A."/>
            <person name="Parker M."/>
            <person name="Probert I."/>
            <person name="Quesneville H."/>
            <person name="Raines C."/>
            <person name="Rensing S.A."/>
            <person name="Riano-Pachon D.M."/>
            <person name="Richier S."/>
            <person name="Rokitta S."/>
            <person name="Shiraiwa Y."/>
            <person name="Soanes D.M."/>
            <person name="van der Giezen M."/>
            <person name="Wahlund T.M."/>
            <person name="Williams B."/>
            <person name="Wilson W."/>
            <person name="Wolfe G."/>
            <person name="Wurch L.L."/>
        </authorList>
    </citation>
    <scope>NUCLEOTIDE SEQUENCE</scope>
</reference>
<dbReference type="PaxDb" id="2903-EOD25634"/>
<dbReference type="GO" id="GO:0045503">
    <property type="term" value="F:dynein light chain binding"/>
    <property type="evidence" value="ECO:0007669"/>
    <property type="project" value="TreeGrafter"/>
</dbReference>
<keyword evidence="5" id="KW-0282">Flagellum</keyword>
<dbReference type="InterPro" id="IPR015943">
    <property type="entry name" value="WD40/YVTN_repeat-like_dom_sf"/>
</dbReference>
<evidence type="ECO:0000256" key="10">
    <source>
        <dbReference type="ARBA" id="ARBA00040002"/>
    </source>
</evidence>
<evidence type="ECO:0000313" key="14">
    <source>
        <dbReference type="Proteomes" id="UP000013827"/>
    </source>
</evidence>
<dbReference type="AlphaFoldDB" id="A0A0D3JQ49"/>
<comment type="subcellular location">
    <subcellularLocation>
        <location evidence="1">Cytoplasm</location>
        <location evidence="1">Cytoskeleton</location>
        <location evidence="1">Flagellum axoneme</location>
    </subcellularLocation>
    <subcellularLocation>
        <location evidence="9">Dynein axonemal particle</location>
    </subcellularLocation>
</comment>
<keyword evidence="6" id="KW-0969">Cilium</keyword>
<protein>
    <recommendedName>
        <fullName evidence="10">Dynein axonemal intermediate chain 4</fullName>
    </recommendedName>
    <alternativeName>
        <fullName evidence="11">WD repeat-containing protein 78</fullName>
    </alternativeName>
</protein>
<dbReference type="Pfam" id="PF00400">
    <property type="entry name" value="WD40"/>
    <property type="match status" value="3"/>
</dbReference>
<dbReference type="InterPro" id="IPR050687">
    <property type="entry name" value="Dynein_IC"/>
</dbReference>
<evidence type="ECO:0000256" key="12">
    <source>
        <dbReference type="PROSITE-ProRule" id="PRU00221"/>
    </source>
</evidence>
<dbReference type="EnsemblProtists" id="EOD25634">
    <property type="protein sequence ID" value="EOD25634"/>
    <property type="gene ID" value="EMIHUDRAFT_115368"/>
</dbReference>
<organism evidence="13 14">
    <name type="scientific">Emiliania huxleyi (strain CCMP1516)</name>
    <dbReference type="NCBI Taxonomy" id="280463"/>
    <lineage>
        <taxon>Eukaryota</taxon>
        <taxon>Haptista</taxon>
        <taxon>Haptophyta</taxon>
        <taxon>Prymnesiophyceae</taxon>
        <taxon>Isochrysidales</taxon>
        <taxon>Noelaerhabdaceae</taxon>
        <taxon>Emiliania</taxon>
    </lineage>
</organism>
<evidence type="ECO:0000256" key="5">
    <source>
        <dbReference type="ARBA" id="ARBA00022846"/>
    </source>
</evidence>
<dbReference type="InterPro" id="IPR020472">
    <property type="entry name" value="WD40_PAC1"/>
</dbReference>
<dbReference type="HOGENOM" id="CLU_047897_0_0_1"/>
<evidence type="ECO:0000256" key="8">
    <source>
        <dbReference type="ARBA" id="ARBA00023273"/>
    </source>
</evidence>
<dbReference type="InterPro" id="IPR001680">
    <property type="entry name" value="WD40_rpt"/>
</dbReference>
<dbReference type="OMA" id="NMATHSS"/>
<feature type="repeat" description="WD" evidence="12">
    <location>
        <begin position="148"/>
        <end position="190"/>
    </location>
</feature>
<evidence type="ECO:0000256" key="4">
    <source>
        <dbReference type="ARBA" id="ARBA00022737"/>
    </source>
</evidence>
<dbReference type="GO" id="GO:0005858">
    <property type="term" value="C:axonemal dynein complex"/>
    <property type="evidence" value="ECO:0007669"/>
    <property type="project" value="TreeGrafter"/>
</dbReference>
<dbReference type="GO" id="GO:0003341">
    <property type="term" value="P:cilium movement"/>
    <property type="evidence" value="ECO:0007669"/>
    <property type="project" value="TreeGrafter"/>
</dbReference>
<dbReference type="STRING" id="2903.R1EXP0"/>
<dbReference type="SUPFAM" id="SSF50978">
    <property type="entry name" value="WD40 repeat-like"/>
    <property type="match status" value="1"/>
</dbReference>
<keyword evidence="14" id="KW-1185">Reference proteome</keyword>
<dbReference type="RefSeq" id="XP_005778063.1">
    <property type="nucleotide sequence ID" value="XM_005778006.1"/>
</dbReference>
<dbReference type="PRINTS" id="PR00320">
    <property type="entry name" value="GPROTEINBRPT"/>
</dbReference>
<dbReference type="GO" id="GO:0120293">
    <property type="term" value="C:dynein axonemal particle"/>
    <property type="evidence" value="ECO:0007669"/>
    <property type="project" value="UniProtKB-SubCell"/>
</dbReference>
<dbReference type="PROSITE" id="PS50294">
    <property type="entry name" value="WD_REPEATS_REGION"/>
    <property type="match status" value="1"/>
</dbReference>
<dbReference type="Proteomes" id="UP000013827">
    <property type="component" value="Unassembled WGS sequence"/>
</dbReference>
<proteinExistence type="predicted"/>
<dbReference type="PANTHER" id="PTHR12442">
    <property type="entry name" value="DYNEIN INTERMEDIATE CHAIN"/>
    <property type="match status" value="1"/>
</dbReference>
<dbReference type="GO" id="GO:0045504">
    <property type="term" value="F:dynein heavy chain binding"/>
    <property type="evidence" value="ECO:0007669"/>
    <property type="project" value="TreeGrafter"/>
</dbReference>
<evidence type="ECO:0000256" key="11">
    <source>
        <dbReference type="ARBA" id="ARBA00041557"/>
    </source>
</evidence>